<keyword evidence="1" id="KW-0732">Signal</keyword>
<dbReference type="PROSITE" id="PS51257">
    <property type="entry name" value="PROKAR_LIPOPROTEIN"/>
    <property type="match status" value="1"/>
</dbReference>
<dbReference type="RefSeq" id="WP_186913917.1">
    <property type="nucleotide sequence ID" value="NZ_JACOFV010000019.1"/>
</dbReference>
<dbReference type="AlphaFoldDB" id="A0A923HSL9"/>
<evidence type="ECO:0000313" key="3">
    <source>
        <dbReference type="EMBL" id="MBC3863978.1"/>
    </source>
</evidence>
<evidence type="ECO:0000259" key="2">
    <source>
        <dbReference type="Pfam" id="PF03886"/>
    </source>
</evidence>
<gene>
    <name evidence="3" type="ORF">H8K32_17870</name>
</gene>
<accession>A0A923HSL9</accession>
<evidence type="ECO:0000313" key="4">
    <source>
        <dbReference type="Proteomes" id="UP000634011"/>
    </source>
</evidence>
<dbReference type="Proteomes" id="UP000634011">
    <property type="component" value="Unassembled WGS sequence"/>
</dbReference>
<proteinExistence type="predicted"/>
<comment type="caution">
    <text evidence="3">The sequence shown here is derived from an EMBL/GenBank/DDBJ whole genome shotgun (WGS) entry which is preliminary data.</text>
</comment>
<dbReference type="EMBL" id="JACOFV010000019">
    <property type="protein sequence ID" value="MBC3863978.1"/>
    <property type="molecule type" value="Genomic_DNA"/>
</dbReference>
<dbReference type="InterPro" id="IPR005586">
    <property type="entry name" value="ABC_trans_aux"/>
</dbReference>
<name>A0A923HSL9_9BURK</name>
<evidence type="ECO:0000256" key="1">
    <source>
        <dbReference type="SAM" id="SignalP"/>
    </source>
</evidence>
<organism evidence="3 4">
    <name type="scientific">Undibacterium jejuense</name>
    <dbReference type="NCBI Taxonomy" id="1344949"/>
    <lineage>
        <taxon>Bacteria</taxon>
        <taxon>Pseudomonadati</taxon>
        <taxon>Pseudomonadota</taxon>
        <taxon>Betaproteobacteria</taxon>
        <taxon>Burkholderiales</taxon>
        <taxon>Oxalobacteraceae</taxon>
        <taxon>Undibacterium</taxon>
    </lineage>
</organism>
<feature type="chain" id="PRO_5037702345" evidence="1">
    <location>
        <begin position="37"/>
        <end position="212"/>
    </location>
</feature>
<dbReference type="Pfam" id="PF03886">
    <property type="entry name" value="ABC_trans_aux"/>
    <property type="match status" value="1"/>
</dbReference>
<protein>
    <submittedName>
        <fullName evidence="3">Membrane integrity-associated transporter subunit PqiC</fullName>
    </submittedName>
</protein>
<sequence length="212" mass="23105">MSRFFRTLTHFADKPYLPLLAASCLMCLLSACSGNAAIQRQQYDFGLPAIPAVGNGSSKLQVSLADIQVVPALDSNAMWYRLQYDNAQQLKAYAQARWSMPPAQLLAQRLKIQMLATGTQVINANDGIVTQPVLRIELDEFSQVFTSSTNSHAQINARAVLSKGKMILAQRSFSVQSPSKTPDASGGARAMQETSDALISEIQQWLTQLAAV</sequence>
<reference evidence="3" key="1">
    <citation type="submission" date="2020-08" db="EMBL/GenBank/DDBJ databases">
        <title>Novel species isolated from subtropical streams in China.</title>
        <authorList>
            <person name="Lu H."/>
        </authorList>
    </citation>
    <scope>NUCLEOTIDE SEQUENCE</scope>
    <source>
        <strain evidence="3">KACC 12607</strain>
    </source>
</reference>
<dbReference type="SUPFAM" id="SSF159594">
    <property type="entry name" value="XCC0632-like"/>
    <property type="match status" value="1"/>
</dbReference>
<feature type="signal peptide" evidence="1">
    <location>
        <begin position="1"/>
        <end position="36"/>
    </location>
</feature>
<feature type="domain" description="ABC-type transport auxiliary lipoprotein component" evidence="2">
    <location>
        <begin position="53"/>
        <end position="202"/>
    </location>
</feature>
<dbReference type="Gene3D" id="3.40.50.10610">
    <property type="entry name" value="ABC-type transport auxiliary lipoprotein component"/>
    <property type="match status" value="1"/>
</dbReference>
<keyword evidence="4" id="KW-1185">Reference proteome</keyword>